<dbReference type="EMBL" id="JAACJJ010000016">
    <property type="protein sequence ID" value="KAF5324286.1"/>
    <property type="molecule type" value="Genomic_DNA"/>
</dbReference>
<dbReference type="Proteomes" id="UP000567179">
    <property type="component" value="Unassembled WGS sequence"/>
</dbReference>
<accession>A0A8H5BK15</accession>
<organism evidence="2 3">
    <name type="scientific">Psilocybe cf. subviscida</name>
    <dbReference type="NCBI Taxonomy" id="2480587"/>
    <lineage>
        <taxon>Eukaryota</taxon>
        <taxon>Fungi</taxon>
        <taxon>Dikarya</taxon>
        <taxon>Basidiomycota</taxon>
        <taxon>Agaricomycotina</taxon>
        <taxon>Agaricomycetes</taxon>
        <taxon>Agaricomycetidae</taxon>
        <taxon>Agaricales</taxon>
        <taxon>Agaricineae</taxon>
        <taxon>Strophariaceae</taxon>
        <taxon>Psilocybe</taxon>
    </lineage>
</organism>
<gene>
    <name evidence="2" type="ORF">D9619_011430</name>
</gene>
<name>A0A8H5BK15_9AGAR</name>
<feature type="region of interest" description="Disordered" evidence="1">
    <location>
        <begin position="59"/>
        <end position="80"/>
    </location>
</feature>
<keyword evidence="3" id="KW-1185">Reference proteome</keyword>
<evidence type="ECO:0000313" key="2">
    <source>
        <dbReference type="EMBL" id="KAF5324286.1"/>
    </source>
</evidence>
<proteinExistence type="predicted"/>
<reference evidence="2 3" key="1">
    <citation type="journal article" date="2020" name="ISME J.">
        <title>Uncovering the hidden diversity of litter-decomposition mechanisms in mushroom-forming fungi.</title>
        <authorList>
            <person name="Floudas D."/>
            <person name="Bentzer J."/>
            <person name="Ahren D."/>
            <person name="Johansson T."/>
            <person name="Persson P."/>
            <person name="Tunlid A."/>
        </authorList>
    </citation>
    <scope>NUCLEOTIDE SEQUENCE [LARGE SCALE GENOMIC DNA]</scope>
    <source>
        <strain evidence="2 3">CBS 101986</strain>
    </source>
</reference>
<comment type="caution">
    <text evidence="2">The sequence shown here is derived from an EMBL/GenBank/DDBJ whole genome shotgun (WGS) entry which is preliminary data.</text>
</comment>
<protein>
    <submittedName>
        <fullName evidence="2">Uncharacterized protein</fullName>
    </submittedName>
</protein>
<evidence type="ECO:0000256" key="1">
    <source>
        <dbReference type="SAM" id="MobiDB-lite"/>
    </source>
</evidence>
<evidence type="ECO:0000313" key="3">
    <source>
        <dbReference type="Proteomes" id="UP000567179"/>
    </source>
</evidence>
<sequence>MSRLRISSRKEPLPTISVSYFPEGSSRRALLVLSTTPRVINQPSLSWRAHDLNHEHAHDYDEHSHSHPLFGHSHSHGSEPHIHDAEQIVAVFKSFGDFEDTLHPSVSPPQLHWPGETG</sequence>
<dbReference type="AlphaFoldDB" id="A0A8H5BK15"/>